<dbReference type="EMBL" id="KV426116">
    <property type="protein sequence ID" value="KZV87763.1"/>
    <property type="molecule type" value="Genomic_DNA"/>
</dbReference>
<protein>
    <submittedName>
        <fullName evidence="2">Uncharacterized protein</fullName>
    </submittedName>
</protein>
<evidence type="ECO:0000256" key="1">
    <source>
        <dbReference type="SAM" id="MobiDB-lite"/>
    </source>
</evidence>
<evidence type="ECO:0000313" key="2">
    <source>
        <dbReference type="EMBL" id="KZV87763.1"/>
    </source>
</evidence>
<organism evidence="2 3">
    <name type="scientific">Exidia glandulosa HHB12029</name>
    <dbReference type="NCBI Taxonomy" id="1314781"/>
    <lineage>
        <taxon>Eukaryota</taxon>
        <taxon>Fungi</taxon>
        <taxon>Dikarya</taxon>
        <taxon>Basidiomycota</taxon>
        <taxon>Agaricomycotina</taxon>
        <taxon>Agaricomycetes</taxon>
        <taxon>Auriculariales</taxon>
        <taxon>Exidiaceae</taxon>
        <taxon>Exidia</taxon>
    </lineage>
</organism>
<evidence type="ECO:0000313" key="3">
    <source>
        <dbReference type="Proteomes" id="UP000077266"/>
    </source>
</evidence>
<feature type="region of interest" description="Disordered" evidence="1">
    <location>
        <begin position="43"/>
        <end position="65"/>
    </location>
</feature>
<dbReference type="Proteomes" id="UP000077266">
    <property type="component" value="Unassembled WGS sequence"/>
</dbReference>
<sequence length="413" mass="43911">MFSNDSRLRNGQHALAAVSTTSRPLNPRATAISALSAAAAASASHSPTSPTTPLGSGLIPQSEPPTADYMGDEILFVLPSLQQFETWKNSVETTLVVDFVKGDRLRSPISPMRPNTGLPASPARPFERPSLPYSPVSAAVSPARTAQSLPTPMFTTNALPTSTPVHTSQALPHSTPGMGTHALPMSTPNHHTHTLPNTPAFNTQPLGSPMSGTHGLPPHMLSSPMHAPHNITASPMHSTHSMPQSSYTTPMLNITTQLPGTYDSTDPFAILGTMSDSSEQDYGPFSAVSADNSGNSLTVPGAGEQISLTITSSPSPHMAALGVEGLYPHDAQPQQTEMHDPAQLGTYGDLRADHWRRMQRLFEAVHSHHNSVPFSNEALYQLQGALEQLWREAEAHGARNASTESLVGQFLSG</sequence>
<accession>A0A165EV87</accession>
<gene>
    <name evidence="2" type="ORF">EXIGLDRAFT_752057</name>
</gene>
<dbReference type="OrthoDB" id="3258408at2759"/>
<dbReference type="AlphaFoldDB" id="A0A165EV87"/>
<reference evidence="2 3" key="1">
    <citation type="journal article" date="2016" name="Mol. Biol. Evol.">
        <title>Comparative Genomics of Early-Diverging Mushroom-Forming Fungi Provides Insights into the Origins of Lignocellulose Decay Capabilities.</title>
        <authorList>
            <person name="Nagy L.G."/>
            <person name="Riley R."/>
            <person name="Tritt A."/>
            <person name="Adam C."/>
            <person name="Daum C."/>
            <person name="Floudas D."/>
            <person name="Sun H."/>
            <person name="Yadav J.S."/>
            <person name="Pangilinan J."/>
            <person name="Larsson K.H."/>
            <person name="Matsuura K."/>
            <person name="Barry K."/>
            <person name="Labutti K."/>
            <person name="Kuo R."/>
            <person name="Ohm R.A."/>
            <person name="Bhattacharya S.S."/>
            <person name="Shirouzu T."/>
            <person name="Yoshinaga Y."/>
            <person name="Martin F.M."/>
            <person name="Grigoriev I.V."/>
            <person name="Hibbett D.S."/>
        </authorList>
    </citation>
    <scope>NUCLEOTIDE SEQUENCE [LARGE SCALE GENOMIC DNA]</scope>
    <source>
        <strain evidence="2 3">HHB12029</strain>
    </source>
</reference>
<proteinExistence type="predicted"/>
<name>A0A165EV87_EXIGL</name>
<dbReference type="InParanoid" id="A0A165EV87"/>
<feature type="compositionally biased region" description="Low complexity" evidence="1">
    <location>
        <begin position="43"/>
        <end position="53"/>
    </location>
</feature>
<keyword evidence="3" id="KW-1185">Reference proteome</keyword>